<sequence length="162" mass="17489">MVNASTPMSGAPHLYEPQAGNPTMSFSLTITQTKLSCTCCLGRVRPSPATRHMLHGRKHIEVLLSSRTCSVIVVASTLARSLKLTLRGRVLLIASLCTTRHSRMAKPNTSIAHLLNTGVQCSSTLDFRRHCGAKPSRTPHGCATALPLATHPDRPRMSARLA</sequence>
<gene>
    <name evidence="2" type="ORF">IEO21_10896</name>
</gene>
<feature type="region of interest" description="Disordered" evidence="1">
    <location>
        <begin position="142"/>
        <end position="162"/>
    </location>
</feature>
<reference evidence="2" key="2">
    <citation type="journal article" name="Front. Microbiol.">
        <title>Degradative Capacity of Two Strains of Rhodonia placenta: From Phenotype to Genotype.</title>
        <authorList>
            <person name="Kolle M."/>
            <person name="Horta M.A.C."/>
            <person name="Nowrousian M."/>
            <person name="Ohm R.A."/>
            <person name="Benz J.P."/>
            <person name="Pilgard A."/>
        </authorList>
    </citation>
    <scope>NUCLEOTIDE SEQUENCE</scope>
    <source>
        <strain evidence="2">FPRL280</strain>
    </source>
</reference>
<name>A0A8H7NRJ4_9APHY</name>
<evidence type="ECO:0000313" key="2">
    <source>
        <dbReference type="EMBL" id="KAF9797176.1"/>
    </source>
</evidence>
<dbReference type="Proteomes" id="UP000639403">
    <property type="component" value="Unassembled WGS sequence"/>
</dbReference>
<organism evidence="2 3">
    <name type="scientific">Rhodonia placenta</name>
    <dbReference type="NCBI Taxonomy" id="104341"/>
    <lineage>
        <taxon>Eukaryota</taxon>
        <taxon>Fungi</taxon>
        <taxon>Dikarya</taxon>
        <taxon>Basidiomycota</taxon>
        <taxon>Agaricomycotina</taxon>
        <taxon>Agaricomycetes</taxon>
        <taxon>Polyporales</taxon>
        <taxon>Adustoporiaceae</taxon>
        <taxon>Rhodonia</taxon>
    </lineage>
</organism>
<evidence type="ECO:0000313" key="3">
    <source>
        <dbReference type="Proteomes" id="UP000639403"/>
    </source>
</evidence>
<dbReference type="EMBL" id="JADOXO010001213">
    <property type="protein sequence ID" value="KAF9797176.1"/>
    <property type="molecule type" value="Genomic_DNA"/>
</dbReference>
<reference evidence="2" key="1">
    <citation type="submission" date="2020-11" db="EMBL/GenBank/DDBJ databases">
        <authorList>
            <person name="Koelle M."/>
            <person name="Horta M.A.C."/>
            <person name="Nowrousian M."/>
            <person name="Ohm R.A."/>
            <person name="Benz P."/>
            <person name="Pilgard A."/>
        </authorList>
    </citation>
    <scope>NUCLEOTIDE SEQUENCE</scope>
    <source>
        <strain evidence="2">FPRL280</strain>
    </source>
</reference>
<accession>A0A8H7NRJ4</accession>
<evidence type="ECO:0000256" key="1">
    <source>
        <dbReference type="SAM" id="MobiDB-lite"/>
    </source>
</evidence>
<comment type="caution">
    <text evidence="2">The sequence shown here is derived from an EMBL/GenBank/DDBJ whole genome shotgun (WGS) entry which is preliminary data.</text>
</comment>
<protein>
    <submittedName>
        <fullName evidence="2">Uncharacterized protein</fullName>
    </submittedName>
</protein>
<proteinExistence type="predicted"/>
<dbReference type="AlphaFoldDB" id="A0A8H7NRJ4"/>